<reference evidence="1 2" key="2">
    <citation type="journal article" date="2012" name="Stand. Genomic Sci.">
        <title>Complete genome sequence of the moderately thermophilic mineral-sulfide-oxidizing firmicute Sulfobacillus acidophilus type strain (NAL(T)).</title>
        <authorList>
            <person name="Anderson I."/>
            <person name="Chertkov O."/>
            <person name="Chen A."/>
            <person name="Saunders E."/>
            <person name="Lapidus A."/>
            <person name="Nolan M."/>
            <person name="Lucas S."/>
            <person name="Hammon N."/>
            <person name="Deshpande S."/>
            <person name="Cheng J.F."/>
            <person name="Han C."/>
            <person name="Tapia R."/>
            <person name="Goodwin L.A."/>
            <person name="Pitluck S."/>
            <person name="Liolios K."/>
            <person name="Pagani I."/>
            <person name="Ivanova N."/>
            <person name="Mikhailova N."/>
            <person name="Pati A."/>
            <person name="Palaniappan K."/>
            <person name="Land M."/>
            <person name="Pan C."/>
            <person name="Rohde M."/>
            <person name="Pukall R."/>
            <person name="Goker M."/>
            <person name="Detter J.C."/>
            <person name="Woyke T."/>
            <person name="Bristow J."/>
            <person name="Eisen J.A."/>
            <person name="Markowitz V."/>
            <person name="Hugenholtz P."/>
            <person name="Kyrpides N.C."/>
            <person name="Klenk H.P."/>
            <person name="Mavromatis K."/>
        </authorList>
    </citation>
    <scope>NUCLEOTIDE SEQUENCE [LARGE SCALE GENOMIC DNA]</scope>
    <source>
        <strain evidence="2">ATCC 700253 / DSM 10332 / NAL</strain>
    </source>
</reference>
<evidence type="ECO:0000313" key="2">
    <source>
        <dbReference type="Proteomes" id="UP000005439"/>
    </source>
</evidence>
<dbReference type="PANTHER" id="PTHR36849">
    <property type="entry name" value="CYTOPLASMIC PROTEIN-RELATED"/>
    <property type="match status" value="1"/>
</dbReference>
<protein>
    <recommendedName>
        <fullName evidence="3">DUF488 domain-containing protein</fullName>
    </recommendedName>
</protein>
<dbReference type="InterPro" id="IPR052552">
    <property type="entry name" value="YeaO-like"/>
</dbReference>
<name>G8TS16_SULAD</name>
<evidence type="ECO:0000313" key="1">
    <source>
        <dbReference type="EMBL" id="AEW04342.1"/>
    </source>
</evidence>
<evidence type="ECO:0008006" key="3">
    <source>
        <dbReference type="Google" id="ProtNLM"/>
    </source>
</evidence>
<dbReference type="Proteomes" id="UP000005439">
    <property type="component" value="Chromosome"/>
</dbReference>
<dbReference type="PATRIC" id="fig|679936.5.peg.890"/>
<accession>G8TS16</accession>
<reference evidence="2" key="1">
    <citation type="submission" date="2011-12" db="EMBL/GenBank/DDBJ databases">
        <title>The complete genome of chromosome of Sulfobacillus acidophilus DSM 10332.</title>
        <authorList>
            <person name="Lucas S."/>
            <person name="Han J."/>
            <person name="Lapidus A."/>
            <person name="Bruce D."/>
            <person name="Goodwin L."/>
            <person name="Pitluck S."/>
            <person name="Peters L."/>
            <person name="Kyrpides N."/>
            <person name="Mavromatis K."/>
            <person name="Ivanova N."/>
            <person name="Mikhailova N."/>
            <person name="Chertkov O."/>
            <person name="Saunders E."/>
            <person name="Detter J.C."/>
            <person name="Tapia R."/>
            <person name="Han C."/>
            <person name="Land M."/>
            <person name="Hauser L."/>
            <person name="Markowitz V."/>
            <person name="Cheng J.-F."/>
            <person name="Hugenholtz P."/>
            <person name="Woyke T."/>
            <person name="Wu D."/>
            <person name="Pukall R."/>
            <person name="Gehrich-Schroeter G."/>
            <person name="Schneider S."/>
            <person name="Klenk H.-P."/>
            <person name="Eisen J.A."/>
        </authorList>
    </citation>
    <scope>NUCLEOTIDE SEQUENCE [LARGE SCALE GENOMIC DNA]</scope>
    <source>
        <strain evidence="2">ATCC 700253 / DSM 10332 / NAL</strain>
    </source>
</reference>
<gene>
    <name evidence="1" type="ordered locus">Sulac_0839</name>
</gene>
<sequence>MIIDIYQGRLLDPSPEPKVRRILVDRLWPRGIAKNHPAIHQWMPDVAPSAALRQWYHQNRAEYAIFRDRYRRELADNPAWEILRQIAETTPIMLLTYSRNLEASHVPILRASLNEALTQR</sequence>
<dbReference type="KEGG" id="sap:Sulac_0839"/>
<dbReference type="HOGENOM" id="CLU_137928_0_0_9"/>
<organism evidence="1 2">
    <name type="scientific">Sulfobacillus acidophilus (strain ATCC 700253 / DSM 10332 / NAL)</name>
    <dbReference type="NCBI Taxonomy" id="679936"/>
    <lineage>
        <taxon>Bacteria</taxon>
        <taxon>Bacillati</taxon>
        <taxon>Bacillota</taxon>
        <taxon>Clostridia</taxon>
        <taxon>Eubacteriales</taxon>
        <taxon>Clostridiales Family XVII. Incertae Sedis</taxon>
        <taxon>Sulfobacillus</taxon>
    </lineage>
</organism>
<dbReference type="PANTHER" id="PTHR36849:SF1">
    <property type="entry name" value="CYTOPLASMIC PROTEIN"/>
    <property type="match status" value="1"/>
</dbReference>
<proteinExistence type="predicted"/>
<dbReference type="AlphaFoldDB" id="G8TS16"/>
<dbReference type="STRING" id="679936.Sulac_0839"/>
<keyword evidence="2" id="KW-1185">Reference proteome</keyword>
<dbReference type="EMBL" id="CP003179">
    <property type="protein sequence ID" value="AEW04342.1"/>
    <property type="molecule type" value="Genomic_DNA"/>
</dbReference>
<dbReference type="Pfam" id="PF22752">
    <property type="entry name" value="DUF488-N3i"/>
    <property type="match status" value="1"/>
</dbReference>